<proteinExistence type="inferred from homology"/>
<protein>
    <recommendedName>
        <fullName evidence="6">Ribosomal RNA large subunit methyltransferase H</fullName>
        <ecNumber evidence="6">2.1.1.177</ecNumber>
    </recommendedName>
    <alternativeName>
        <fullName evidence="6">23S rRNA (pseudouridine1915-N3)-methyltransferase</fullName>
    </alternativeName>
    <alternativeName>
        <fullName evidence="6">23S rRNA m3Psi1915 methyltransferase</fullName>
    </alternativeName>
    <alternativeName>
        <fullName evidence="6">rRNA (pseudouridine-N3-)-methyltransferase RlmH</fullName>
    </alternativeName>
</protein>
<dbReference type="CDD" id="cd18081">
    <property type="entry name" value="RlmH-like"/>
    <property type="match status" value="1"/>
</dbReference>
<keyword evidence="6" id="KW-0963">Cytoplasm</keyword>
<organism evidence="7 8">
    <name type="scientific">Limosilactobacillus reuteri TD1</name>
    <dbReference type="NCBI Taxonomy" id="1358027"/>
    <lineage>
        <taxon>Bacteria</taxon>
        <taxon>Bacillati</taxon>
        <taxon>Bacillota</taxon>
        <taxon>Bacilli</taxon>
        <taxon>Lactobacillales</taxon>
        <taxon>Lactobacillaceae</taxon>
        <taxon>Limosilactobacillus</taxon>
    </lineage>
</organism>
<comment type="caution">
    <text evidence="6">Lacks conserved residue(s) required for the propagation of feature annotation.</text>
</comment>
<dbReference type="HAMAP" id="MF_00658">
    <property type="entry name" value="23SrRNA_methyltr_H"/>
    <property type="match status" value="1"/>
</dbReference>
<keyword evidence="2 6" id="KW-0489">Methyltransferase</keyword>
<feature type="binding site" evidence="6">
    <location>
        <position position="92"/>
    </location>
    <ligand>
        <name>S-adenosyl-L-methionine</name>
        <dbReference type="ChEBI" id="CHEBI:59789"/>
    </ligand>
</feature>
<dbReference type="NCBIfam" id="NF000985">
    <property type="entry name" value="PRK00103.1-3"/>
    <property type="match status" value="1"/>
</dbReference>
<sequence>MPVDNFVDKLWKVVDILNIKIIGVGKLKEKYFKAGIAEYAKRLGRYCKFEIVEVPDEKAPESLSQAEMDEVMAKEGERILDKIKDREYVYALAIKGKERSSEEFAKEINKLTTYGHSDITFVIGGSLGLSPAVLKRADAQISFGRFTLPHQLMRLVLSEQIYRAFTIINGLPYHK</sequence>
<evidence type="ECO:0000256" key="2">
    <source>
        <dbReference type="ARBA" id="ARBA00022603"/>
    </source>
</evidence>
<keyword evidence="4 6" id="KW-0949">S-adenosyl-L-methionine</keyword>
<evidence type="ECO:0000256" key="5">
    <source>
        <dbReference type="ARBA" id="ARBA00038303"/>
    </source>
</evidence>
<dbReference type="NCBIfam" id="TIGR00246">
    <property type="entry name" value="tRNA_RlmH_YbeA"/>
    <property type="match status" value="1"/>
</dbReference>
<evidence type="ECO:0000313" key="7">
    <source>
        <dbReference type="EMBL" id="AGR63535.1"/>
    </source>
</evidence>
<comment type="similarity">
    <text evidence="5 6">Belongs to the RNA methyltransferase RlmH family.</text>
</comment>
<keyword evidence="3 6" id="KW-0808">Transferase</keyword>
<dbReference type="Gene3D" id="3.40.1280.10">
    <property type="match status" value="1"/>
</dbReference>
<comment type="catalytic activity">
    <reaction evidence="6">
        <text>pseudouridine(1915) in 23S rRNA + S-adenosyl-L-methionine = N(3)-methylpseudouridine(1915) in 23S rRNA + S-adenosyl-L-homocysteine + H(+)</text>
        <dbReference type="Rhea" id="RHEA:42752"/>
        <dbReference type="Rhea" id="RHEA-COMP:10221"/>
        <dbReference type="Rhea" id="RHEA-COMP:10222"/>
        <dbReference type="ChEBI" id="CHEBI:15378"/>
        <dbReference type="ChEBI" id="CHEBI:57856"/>
        <dbReference type="ChEBI" id="CHEBI:59789"/>
        <dbReference type="ChEBI" id="CHEBI:65314"/>
        <dbReference type="ChEBI" id="CHEBI:74486"/>
        <dbReference type="EC" id="2.1.1.177"/>
    </reaction>
</comment>
<dbReference type="PANTHER" id="PTHR33603:SF1">
    <property type="entry name" value="RIBOSOMAL RNA LARGE SUBUNIT METHYLTRANSFERASE H"/>
    <property type="match status" value="1"/>
</dbReference>
<comment type="function">
    <text evidence="6">Specifically methylates the pseudouridine at position 1915 (m3Psi1915) in 23S rRNA.</text>
</comment>
<dbReference type="KEGG" id="lrr:N134_00155"/>
<dbReference type="GO" id="GO:0070038">
    <property type="term" value="F:rRNA (pseudouridine-N3-)-methyltransferase activity"/>
    <property type="evidence" value="ECO:0007669"/>
    <property type="project" value="UniProtKB-UniRule"/>
</dbReference>
<dbReference type="InterPro" id="IPR003742">
    <property type="entry name" value="RlmH-like"/>
</dbReference>
<dbReference type="Pfam" id="PF02590">
    <property type="entry name" value="SPOUT_MTase"/>
    <property type="match status" value="1"/>
</dbReference>
<dbReference type="SUPFAM" id="SSF75217">
    <property type="entry name" value="alpha/beta knot"/>
    <property type="match status" value="1"/>
</dbReference>
<comment type="subcellular location">
    <subcellularLocation>
        <location evidence="6">Cytoplasm</location>
    </subcellularLocation>
</comment>
<dbReference type="InterPro" id="IPR029028">
    <property type="entry name" value="Alpha/beta_knot_MTases"/>
</dbReference>
<gene>
    <name evidence="6" type="primary">rlmH</name>
    <name evidence="7" type="ORF">N134_00155</name>
</gene>
<dbReference type="PIRSF" id="PIRSF004505">
    <property type="entry name" value="MT_bac"/>
    <property type="match status" value="1"/>
</dbReference>
<reference evidence="7 8" key="1">
    <citation type="journal article" date="2014" name="Genome Announc.">
        <title>Complete Genome Sequences of Lactobacillus johnsonii Strain N6.2 and Lactobacillus reuteri Strain TD1.</title>
        <authorList>
            <person name="Leonard M.T."/>
            <person name="Valladares R.B."/>
            <person name="Ardissone A."/>
            <person name="Gonzalez C.F."/>
            <person name="Lorca G.L."/>
            <person name="Triplett E.W."/>
        </authorList>
    </citation>
    <scope>NUCLEOTIDE SEQUENCE [LARGE SCALE GENOMIC DNA]</scope>
    <source>
        <strain evidence="7 8">TD1</strain>
    </source>
</reference>
<dbReference type="Proteomes" id="UP000015085">
    <property type="component" value="Chromosome"/>
</dbReference>
<evidence type="ECO:0000256" key="1">
    <source>
        <dbReference type="ARBA" id="ARBA00022552"/>
    </source>
</evidence>
<dbReference type="PANTHER" id="PTHR33603">
    <property type="entry name" value="METHYLTRANSFERASE"/>
    <property type="match status" value="1"/>
</dbReference>
<evidence type="ECO:0000256" key="6">
    <source>
        <dbReference type="HAMAP-Rule" id="MF_00658"/>
    </source>
</evidence>
<dbReference type="HOGENOM" id="CLU_100552_0_0_9"/>
<comment type="subunit">
    <text evidence="6">Homodimer.</text>
</comment>
<dbReference type="EMBL" id="CP006603">
    <property type="protein sequence ID" value="AGR63535.1"/>
    <property type="molecule type" value="Genomic_DNA"/>
</dbReference>
<feature type="binding site" evidence="6">
    <location>
        <position position="124"/>
    </location>
    <ligand>
        <name>S-adenosyl-L-methionine</name>
        <dbReference type="ChEBI" id="CHEBI:59789"/>
    </ligand>
</feature>
<dbReference type="GO" id="GO:0005737">
    <property type="term" value="C:cytoplasm"/>
    <property type="evidence" value="ECO:0007669"/>
    <property type="project" value="UniProtKB-SubCell"/>
</dbReference>
<evidence type="ECO:0000256" key="4">
    <source>
        <dbReference type="ARBA" id="ARBA00022691"/>
    </source>
</evidence>
<evidence type="ECO:0000313" key="8">
    <source>
        <dbReference type="Proteomes" id="UP000015085"/>
    </source>
</evidence>
<name>S5NM37_LIMRT</name>
<dbReference type="PATRIC" id="fig|1358027.3.peg.29"/>
<accession>S5NM37</accession>
<dbReference type="AlphaFoldDB" id="S5NM37"/>
<dbReference type="InterPro" id="IPR029026">
    <property type="entry name" value="tRNA_m1G_MTases_N"/>
</dbReference>
<dbReference type="EC" id="2.1.1.177" evidence="6"/>
<evidence type="ECO:0000256" key="3">
    <source>
        <dbReference type="ARBA" id="ARBA00022679"/>
    </source>
</evidence>
<keyword evidence="1 6" id="KW-0698">rRNA processing</keyword>